<dbReference type="Proteomes" id="UP000250272">
    <property type="component" value="Chromosome"/>
</dbReference>
<proteinExistence type="predicted"/>
<feature type="compositionally biased region" description="Basic residues" evidence="1">
    <location>
        <begin position="17"/>
        <end position="39"/>
    </location>
</feature>
<evidence type="ECO:0000256" key="1">
    <source>
        <dbReference type="SAM" id="MobiDB-lite"/>
    </source>
</evidence>
<feature type="region of interest" description="Disordered" evidence="1">
    <location>
        <begin position="1"/>
        <end position="44"/>
    </location>
</feature>
<keyword evidence="3" id="KW-1185">Reference proteome</keyword>
<evidence type="ECO:0000313" key="2">
    <source>
        <dbReference type="EMBL" id="ASJ05292.1"/>
    </source>
</evidence>
<gene>
    <name evidence="2" type="ORF">A3L01_07915</name>
</gene>
<organism evidence="2 3">
    <name type="scientific">Thermococcus barossii</name>
    <dbReference type="NCBI Taxonomy" id="54077"/>
    <lineage>
        <taxon>Archaea</taxon>
        <taxon>Methanobacteriati</taxon>
        <taxon>Methanobacteriota</taxon>
        <taxon>Thermococci</taxon>
        <taxon>Thermococcales</taxon>
        <taxon>Thermococcaceae</taxon>
        <taxon>Thermococcus</taxon>
    </lineage>
</organism>
<accession>A0A2Z2MKL4</accession>
<sequence length="68" mass="7887">MSARENVLPGTKSWRNSSRKGKGVRYGHTNRPRKPRSRNSARCASLSPFWTGDDGILRVRFRNRRRST</sequence>
<reference evidence="2 3" key="1">
    <citation type="submission" date="2016-04" db="EMBL/GenBank/DDBJ databases">
        <title>Complete genome sequence of Thermococcus barossii type strain SHCK-94.</title>
        <authorList>
            <person name="Oger P.M."/>
        </authorList>
    </citation>
    <scope>NUCLEOTIDE SEQUENCE [LARGE SCALE GENOMIC DNA]</scope>
    <source>
        <strain evidence="2 3">SHCK-94</strain>
    </source>
</reference>
<dbReference type="EMBL" id="CP015101">
    <property type="protein sequence ID" value="ASJ05292.1"/>
    <property type="molecule type" value="Genomic_DNA"/>
</dbReference>
<dbReference type="AlphaFoldDB" id="A0A2Z2MKL4"/>
<evidence type="ECO:0000313" key="3">
    <source>
        <dbReference type="Proteomes" id="UP000250272"/>
    </source>
</evidence>
<dbReference type="KEGG" id="tbs:A3L01_07915"/>
<protein>
    <submittedName>
        <fullName evidence="2">Uncharacterized protein</fullName>
    </submittedName>
</protein>
<name>A0A2Z2MKL4_9EURY</name>